<dbReference type="InterPro" id="IPR002110">
    <property type="entry name" value="Ankyrin_rpt"/>
</dbReference>
<feature type="signal peptide" evidence="6">
    <location>
        <begin position="1"/>
        <end position="20"/>
    </location>
</feature>
<evidence type="ECO:0000313" key="7">
    <source>
        <dbReference type="EMBL" id="KAH7236545.1"/>
    </source>
</evidence>
<feature type="transmembrane region" description="Helical" evidence="5">
    <location>
        <begin position="270"/>
        <end position="294"/>
    </location>
</feature>
<evidence type="ECO:0000256" key="2">
    <source>
        <dbReference type="ARBA" id="ARBA00023043"/>
    </source>
</evidence>
<organism evidence="7 8">
    <name type="scientific">Fusarium tricinctum</name>
    <dbReference type="NCBI Taxonomy" id="61284"/>
    <lineage>
        <taxon>Eukaryota</taxon>
        <taxon>Fungi</taxon>
        <taxon>Dikarya</taxon>
        <taxon>Ascomycota</taxon>
        <taxon>Pezizomycotina</taxon>
        <taxon>Sordariomycetes</taxon>
        <taxon>Hypocreomycetidae</taxon>
        <taxon>Hypocreales</taxon>
        <taxon>Nectriaceae</taxon>
        <taxon>Fusarium</taxon>
        <taxon>Fusarium tricinctum species complex</taxon>
    </lineage>
</organism>
<dbReference type="PROSITE" id="PS50297">
    <property type="entry name" value="ANK_REP_REGION"/>
    <property type="match status" value="5"/>
</dbReference>
<keyword evidence="5" id="KW-1133">Transmembrane helix</keyword>
<feature type="repeat" description="ANK" evidence="3">
    <location>
        <begin position="1280"/>
        <end position="1312"/>
    </location>
</feature>
<evidence type="ECO:0000256" key="5">
    <source>
        <dbReference type="SAM" id="Phobius"/>
    </source>
</evidence>
<keyword evidence="1" id="KW-0677">Repeat</keyword>
<evidence type="ECO:0008006" key="9">
    <source>
        <dbReference type="Google" id="ProtNLM"/>
    </source>
</evidence>
<feature type="repeat" description="ANK" evidence="3">
    <location>
        <begin position="1313"/>
        <end position="1335"/>
    </location>
</feature>
<dbReference type="EMBL" id="JAGPXF010000007">
    <property type="protein sequence ID" value="KAH7236545.1"/>
    <property type="molecule type" value="Genomic_DNA"/>
</dbReference>
<feature type="repeat" description="ANK" evidence="3">
    <location>
        <begin position="1347"/>
        <end position="1379"/>
    </location>
</feature>
<keyword evidence="8" id="KW-1185">Reference proteome</keyword>
<keyword evidence="5" id="KW-0472">Membrane</keyword>
<proteinExistence type="predicted"/>
<feature type="transmembrane region" description="Helical" evidence="5">
    <location>
        <begin position="54"/>
        <end position="77"/>
    </location>
</feature>
<dbReference type="InterPro" id="IPR036770">
    <property type="entry name" value="Ankyrin_rpt-contain_sf"/>
</dbReference>
<dbReference type="PRINTS" id="PR01415">
    <property type="entry name" value="ANKYRIN"/>
</dbReference>
<dbReference type="PANTHER" id="PTHR24173">
    <property type="entry name" value="ANKYRIN REPEAT CONTAINING"/>
    <property type="match status" value="1"/>
</dbReference>
<feature type="compositionally biased region" description="Polar residues" evidence="4">
    <location>
        <begin position="767"/>
        <end position="778"/>
    </location>
</feature>
<feature type="region of interest" description="Disordered" evidence="4">
    <location>
        <begin position="767"/>
        <end position="797"/>
    </location>
</feature>
<keyword evidence="5" id="KW-0812">Transmembrane</keyword>
<feature type="region of interest" description="Disordered" evidence="4">
    <location>
        <begin position="205"/>
        <end position="233"/>
    </location>
</feature>
<dbReference type="PROSITE" id="PS51257">
    <property type="entry name" value="PROKAR_LIPOPROTEIN"/>
    <property type="match status" value="1"/>
</dbReference>
<dbReference type="Proteomes" id="UP000813427">
    <property type="component" value="Unassembled WGS sequence"/>
</dbReference>
<feature type="repeat" description="ANK" evidence="3">
    <location>
        <begin position="1248"/>
        <end position="1280"/>
    </location>
</feature>
<dbReference type="SUPFAM" id="SSF48403">
    <property type="entry name" value="Ankyrin repeat"/>
    <property type="match status" value="1"/>
</dbReference>
<dbReference type="PROSITE" id="PS50088">
    <property type="entry name" value="ANK_REPEAT"/>
    <property type="match status" value="6"/>
</dbReference>
<dbReference type="OrthoDB" id="194358at2759"/>
<keyword evidence="2 3" id="KW-0040">ANK repeat</keyword>
<keyword evidence="6" id="KW-0732">Signal</keyword>
<feature type="region of interest" description="Disordered" evidence="4">
    <location>
        <begin position="386"/>
        <end position="405"/>
    </location>
</feature>
<evidence type="ECO:0000256" key="6">
    <source>
        <dbReference type="SAM" id="SignalP"/>
    </source>
</evidence>
<comment type="caution">
    <text evidence="7">The sequence shown here is derived from an EMBL/GenBank/DDBJ whole genome shotgun (WGS) entry which is preliminary data.</text>
</comment>
<feature type="transmembrane region" description="Helical" evidence="5">
    <location>
        <begin position="306"/>
        <end position="332"/>
    </location>
</feature>
<dbReference type="Pfam" id="PF00023">
    <property type="entry name" value="Ank"/>
    <property type="match status" value="1"/>
</dbReference>
<accession>A0A8K0W877</accession>
<dbReference type="SMART" id="SM00248">
    <property type="entry name" value="ANK"/>
    <property type="match status" value="8"/>
</dbReference>
<name>A0A8K0W877_9HYPO</name>
<feature type="chain" id="PRO_5035431080" description="Ankyrin repeat protein" evidence="6">
    <location>
        <begin position="21"/>
        <end position="1455"/>
    </location>
</feature>
<evidence type="ECO:0000313" key="8">
    <source>
        <dbReference type="Proteomes" id="UP000813427"/>
    </source>
</evidence>
<protein>
    <recommendedName>
        <fullName evidence="9">Ankyrin repeat protein</fullName>
    </recommendedName>
</protein>
<sequence length="1455" mass="163240">MSHLRHDTFLLLLLATGCRADPGDDFSNNLFSDLAPLLALFGERVTMQFLSQSMGWLDCVILAMGPLGIITTIVSAIRVDGPPWLKAIIGRSRENLSAAEMELMSSTSDETCELWNGSDVVRCQGVAPVTEFICLVPKERWKGIERIRFVDLSEAIDEGLVHKQDSNAPGTLDRLWTHCNWPLWGRRSEPAILRNMLRRNWSLPTPADEEASTSIPLDNIRPEDSSHSSPVQPPSILAENVSEMVVLRNTSTQAPNITLNRNHKATEGQLLVAAGFGIILQLAVLVYFAFITYYPTLKFKKNGKDIVGYAFPLASGGTIFLVLGMLLCAHVVDHSTKEERYEPSKDYKMRMIWLQEKQTISDQFFHSFALFPRRFTQVITTSQREKKGIAREEGEQEASMSSGLEDKVRKGYSTVRQRVRPLRVSQTEKLIDLEKQESASINLCVIAALVCLTGFLIQFIGLRAMHWSASVGQLVAVIIMTIIRAWIRRGFTARMDDRELRNGFELDGLALALGDPDLDNSPGSIADEKGVDFGLSKKRTWAVEINHDEKSYPFIRQPDHNNTQHTNTGALKSGLVVNRGTNEAQQTLDIRRHLARLSQWQGPASRAANSLARAIEATMNTLCPRPNTESLTWKWTIRVAIREKDSFTKSHPVELHLSHKSGPWKCRIDELDSVLSLWLCSIDEARGEPVNKIQRPSKNDDDEWIRKKTSWDEGGLVIFGEYCKQLEQALEWWMPVDAPKVSTIDKKTKEIRFESWRVIGTESSYATQISASRSNQAPEESGEEPVEDTTPATKSPRQFLSIEVNDGLEQVYARHIFHSFISAAAAKMDSPIDDHSDMETTSNIIPGEWSNLRFRGKNLTRLAGAIRDSGLMDLNQAYLTLIPPLHAKARLGELDSVIEAVLTQAKQYQRLLNWKAAGKAYTPLLDLVKDLHPDSYTFRKVVALADDYVRTLETLPTDPEIHRDELYPQAAAVMETLLSILDRDIYKGIRNDLQILHRFQQEPHRYQQGSDGATVEVSSCNFTKLHSHAATPDATDWEGILIRGKAYYKKLAKVQSNARRVSDGPFTQANDQDILGWTPHHYVAARKDIEAQSWIDELVRKQADVNTVDIRHRTALHYAILNWNPRSFEALLEAGADITITGVDGMTPLHCAALTNSGYMVESLFSHSRQAVDQFARDNYGRVPIHLAALEGTTDLIKHFQASIETKDPRGRTALHLATLSGHLETITELARCKASLNAPYMPFRGGEEVTALVWAVIMGKTEVVQRLIEAGADVNRKDYGRTPLHHASYYGYADIVGVLIVHGALINPTDHSRQTPLHLAASTGQLEVIRRLIEATGIGLNIARRDMKLAVQLAAEKGYFEIVKLLVRKGAIIDNKTTLLVAGGVKKKATEELTQHVDREDEETGAASCKKSYRKAFDQQDLSLWQAWQSYSEEDGGDIIWEGLIRRLLLSYRE</sequence>
<gene>
    <name evidence="7" type="ORF">BKA59DRAFT_549235</name>
</gene>
<feature type="transmembrane region" description="Helical" evidence="5">
    <location>
        <begin position="439"/>
        <end position="461"/>
    </location>
</feature>
<reference evidence="7" key="1">
    <citation type="journal article" date="2021" name="Nat. Commun.">
        <title>Genetic determinants of endophytism in the Arabidopsis root mycobiome.</title>
        <authorList>
            <person name="Mesny F."/>
            <person name="Miyauchi S."/>
            <person name="Thiergart T."/>
            <person name="Pickel B."/>
            <person name="Atanasova L."/>
            <person name="Karlsson M."/>
            <person name="Huettel B."/>
            <person name="Barry K.W."/>
            <person name="Haridas S."/>
            <person name="Chen C."/>
            <person name="Bauer D."/>
            <person name="Andreopoulos W."/>
            <person name="Pangilinan J."/>
            <person name="LaButti K."/>
            <person name="Riley R."/>
            <person name="Lipzen A."/>
            <person name="Clum A."/>
            <person name="Drula E."/>
            <person name="Henrissat B."/>
            <person name="Kohler A."/>
            <person name="Grigoriev I.V."/>
            <person name="Martin F.M."/>
            <person name="Hacquard S."/>
        </authorList>
    </citation>
    <scope>NUCLEOTIDE SEQUENCE</scope>
    <source>
        <strain evidence="7">MPI-SDFR-AT-0068</strain>
    </source>
</reference>
<dbReference type="PANTHER" id="PTHR24173:SF74">
    <property type="entry name" value="ANKYRIN REPEAT DOMAIN-CONTAINING PROTEIN 16"/>
    <property type="match status" value="1"/>
</dbReference>
<feature type="repeat" description="ANK" evidence="3">
    <location>
        <begin position="1111"/>
        <end position="1143"/>
    </location>
</feature>
<dbReference type="Pfam" id="PF12796">
    <property type="entry name" value="Ank_2"/>
    <property type="match status" value="3"/>
</dbReference>
<dbReference type="Gene3D" id="1.25.40.20">
    <property type="entry name" value="Ankyrin repeat-containing domain"/>
    <property type="match status" value="2"/>
</dbReference>
<feature type="repeat" description="ANK" evidence="3">
    <location>
        <begin position="1210"/>
        <end position="1242"/>
    </location>
</feature>
<evidence type="ECO:0000256" key="3">
    <source>
        <dbReference type="PROSITE-ProRule" id="PRU00023"/>
    </source>
</evidence>
<evidence type="ECO:0000256" key="1">
    <source>
        <dbReference type="ARBA" id="ARBA00022737"/>
    </source>
</evidence>
<evidence type="ECO:0000256" key="4">
    <source>
        <dbReference type="SAM" id="MobiDB-lite"/>
    </source>
</evidence>